<feature type="domain" description="Mce/MlaD" evidence="2">
    <location>
        <begin position="38"/>
        <end position="111"/>
    </location>
</feature>
<dbReference type="RefSeq" id="WP_025066130.1">
    <property type="nucleotide sequence ID" value="NZ_CAUPOR010000031.1"/>
</dbReference>
<keyword evidence="1" id="KW-1133">Transmembrane helix</keyword>
<dbReference type="KEGG" id="peo:AS203_06510"/>
<keyword evidence="1" id="KW-0812">Transmembrane</keyword>
<dbReference type="InterPro" id="IPR052336">
    <property type="entry name" value="MlaD_Phospholipid_Transporter"/>
</dbReference>
<keyword evidence="1" id="KW-0472">Membrane</keyword>
<dbReference type="PANTHER" id="PTHR33371">
    <property type="entry name" value="INTERMEMBRANE PHOSPHOLIPID TRANSPORT SYSTEM BINDING PROTEIN MLAD-RELATED"/>
    <property type="match status" value="1"/>
</dbReference>
<dbReference type="AlphaFoldDB" id="A0A0S2KKY4"/>
<name>A0A0S2KKY4_9BACT</name>
<dbReference type="OrthoDB" id="9769132at2"/>
<dbReference type="eggNOG" id="COG1463">
    <property type="taxonomic scope" value="Bacteria"/>
</dbReference>
<dbReference type="InterPro" id="IPR003399">
    <property type="entry name" value="Mce/MlaD"/>
</dbReference>
<reference evidence="4" key="1">
    <citation type="submission" date="2015-11" db="EMBL/GenBank/DDBJ databases">
        <authorList>
            <person name="Holder M.E."/>
            <person name="Ajami N.J."/>
            <person name="Petrosino J.F."/>
        </authorList>
    </citation>
    <scope>NUCLEOTIDE SEQUENCE [LARGE SCALE GENOMIC DNA]</scope>
    <source>
        <strain evidence="4">F0113</strain>
    </source>
</reference>
<sequence>MKYNAKEIKIALVAIVGIVVLYFGMNFLKGLTMFSNDETYYISFKDITGLSGSNPIYANGFKIGVVKDFAYDYSGKEGIKARIGIDKRMVIPQGSTAEIVSDVLGNVQVNLKLNRNTTQMLRPGDVIPGDVSAGMVSKVAQMVPAIEAMLPKLDSILVNLNVLLTNPDIPQSLHNVKNITGNLTTTTQQLNTLMSGLNRQVPKLLYKANGVLDNTHALTANLAAVDVNATMNQVNQTLANVQALTERLNSNEGSLGLLMTDPSLYNNLNSVMRNADSLVINLRQHPKRYVHFSLFGRKDK</sequence>
<evidence type="ECO:0000256" key="1">
    <source>
        <dbReference type="SAM" id="Phobius"/>
    </source>
</evidence>
<dbReference type="EMBL" id="CP013195">
    <property type="protein sequence ID" value="ALO48771.1"/>
    <property type="molecule type" value="Genomic_DNA"/>
</dbReference>
<dbReference type="Pfam" id="PF02470">
    <property type="entry name" value="MlaD"/>
    <property type="match status" value="1"/>
</dbReference>
<evidence type="ECO:0000313" key="4">
    <source>
        <dbReference type="Proteomes" id="UP000056252"/>
    </source>
</evidence>
<dbReference type="PANTHER" id="PTHR33371:SF4">
    <property type="entry name" value="INTERMEMBRANE PHOSPHOLIPID TRANSPORT SYSTEM BINDING PROTEIN MLAD"/>
    <property type="match status" value="1"/>
</dbReference>
<feature type="transmembrane region" description="Helical" evidence="1">
    <location>
        <begin position="12"/>
        <end position="34"/>
    </location>
</feature>
<evidence type="ECO:0000259" key="2">
    <source>
        <dbReference type="Pfam" id="PF02470"/>
    </source>
</evidence>
<gene>
    <name evidence="3" type="ORF">AS203_06510</name>
</gene>
<organism evidence="3 4">
    <name type="scientific">Hoylesella enoeca</name>
    <dbReference type="NCBI Taxonomy" id="76123"/>
    <lineage>
        <taxon>Bacteria</taxon>
        <taxon>Pseudomonadati</taxon>
        <taxon>Bacteroidota</taxon>
        <taxon>Bacteroidia</taxon>
        <taxon>Bacteroidales</taxon>
        <taxon>Prevotellaceae</taxon>
        <taxon>Hoylesella</taxon>
    </lineage>
</organism>
<dbReference type="Proteomes" id="UP000056252">
    <property type="component" value="Chromosome"/>
</dbReference>
<protein>
    <submittedName>
        <fullName evidence="3">Mammalian cell entry protein</fullName>
    </submittedName>
</protein>
<evidence type="ECO:0000313" key="3">
    <source>
        <dbReference type="EMBL" id="ALO48771.1"/>
    </source>
</evidence>
<proteinExistence type="predicted"/>
<dbReference type="STRING" id="76123.AS203_06510"/>
<accession>A0A0S2KKY4</accession>
<keyword evidence="4" id="KW-1185">Reference proteome</keyword>